<protein>
    <submittedName>
        <fullName evidence="2">Uncharacterized protein</fullName>
    </submittedName>
</protein>
<evidence type="ECO:0000313" key="2">
    <source>
        <dbReference type="EMBL" id="KAJ8413465.1"/>
    </source>
</evidence>
<organism evidence="2 3">
    <name type="scientific">Aldrovandia affinis</name>
    <dbReference type="NCBI Taxonomy" id="143900"/>
    <lineage>
        <taxon>Eukaryota</taxon>
        <taxon>Metazoa</taxon>
        <taxon>Chordata</taxon>
        <taxon>Craniata</taxon>
        <taxon>Vertebrata</taxon>
        <taxon>Euteleostomi</taxon>
        <taxon>Actinopterygii</taxon>
        <taxon>Neopterygii</taxon>
        <taxon>Teleostei</taxon>
        <taxon>Notacanthiformes</taxon>
        <taxon>Halosauridae</taxon>
        <taxon>Aldrovandia</taxon>
    </lineage>
</organism>
<name>A0AAD7T311_9TELE</name>
<accession>A0AAD7T311</accession>
<evidence type="ECO:0000313" key="3">
    <source>
        <dbReference type="Proteomes" id="UP001221898"/>
    </source>
</evidence>
<feature type="region of interest" description="Disordered" evidence="1">
    <location>
        <begin position="67"/>
        <end position="87"/>
    </location>
</feature>
<proteinExistence type="predicted"/>
<dbReference type="AlphaFoldDB" id="A0AAD7T311"/>
<dbReference type="Proteomes" id="UP001221898">
    <property type="component" value="Unassembled WGS sequence"/>
</dbReference>
<gene>
    <name evidence="2" type="ORF">AAFF_G00094610</name>
</gene>
<sequence length="87" mass="9189">MLSVDKIALRSDWQTDRGTAAPRVDSLDRSVETMGSAWRLQSTGSAVVCSALAFPHGLVLECRSPSTRRAGTPAVTPGGFGSDEVLQ</sequence>
<evidence type="ECO:0000256" key="1">
    <source>
        <dbReference type="SAM" id="MobiDB-lite"/>
    </source>
</evidence>
<reference evidence="2" key="1">
    <citation type="journal article" date="2023" name="Science">
        <title>Genome structures resolve the early diversification of teleost fishes.</title>
        <authorList>
            <person name="Parey E."/>
            <person name="Louis A."/>
            <person name="Montfort J."/>
            <person name="Bouchez O."/>
            <person name="Roques C."/>
            <person name="Iampietro C."/>
            <person name="Lluch J."/>
            <person name="Castinel A."/>
            <person name="Donnadieu C."/>
            <person name="Desvignes T."/>
            <person name="Floi Bucao C."/>
            <person name="Jouanno E."/>
            <person name="Wen M."/>
            <person name="Mejri S."/>
            <person name="Dirks R."/>
            <person name="Jansen H."/>
            <person name="Henkel C."/>
            <person name="Chen W.J."/>
            <person name="Zahm M."/>
            <person name="Cabau C."/>
            <person name="Klopp C."/>
            <person name="Thompson A.W."/>
            <person name="Robinson-Rechavi M."/>
            <person name="Braasch I."/>
            <person name="Lecointre G."/>
            <person name="Bobe J."/>
            <person name="Postlethwait J.H."/>
            <person name="Berthelot C."/>
            <person name="Roest Crollius H."/>
            <person name="Guiguen Y."/>
        </authorList>
    </citation>
    <scope>NUCLEOTIDE SEQUENCE</scope>
    <source>
        <strain evidence="2">NC1722</strain>
    </source>
</reference>
<comment type="caution">
    <text evidence="2">The sequence shown here is derived from an EMBL/GenBank/DDBJ whole genome shotgun (WGS) entry which is preliminary data.</text>
</comment>
<dbReference type="EMBL" id="JAINUG010000016">
    <property type="protein sequence ID" value="KAJ8413465.1"/>
    <property type="molecule type" value="Genomic_DNA"/>
</dbReference>
<keyword evidence="3" id="KW-1185">Reference proteome</keyword>